<name>A0ABV9MVB7_9ENTE</name>
<dbReference type="InterPro" id="IPR050287">
    <property type="entry name" value="MTA/SAH_deaminase"/>
</dbReference>
<organism evidence="2 3">
    <name type="scientific">Enterococcus lemanii</name>
    <dbReference type="NCBI Taxonomy" id="1159752"/>
    <lineage>
        <taxon>Bacteria</taxon>
        <taxon>Bacillati</taxon>
        <taxon>Bacillota</taxon>
        <taxon>Bacilli</taxon>
        <taxon>Lactobacillales</taxon>
        <taxon>Enterococcaceae</taxon>
        <taxon>Enterococcus</taxon>
    </lineage>
</organism>
<dbReference type="SUPFAM" id="SSF51338">
    <property type="entry name" value="Composite domain of metallo-dependent hydrolases"/>
    <property type="match status" value="1"/>
</dbReference>
<dbReference type="InterPro" id="IPR032466">
    <property type="entry name" value="Metal_Hydrolase"/>
</dbReference>
<dbReference type="Proteomes" id="UP001595969">
    <property type="component" value="Unassembled WGS sequence"/>
</dbReference>
<gene>
    <name evidence="2" type="ORF">ACFO5I_03245</name>
</gene>
<sequence length="441" mass="49773">MRQLIKNIHLITNDEKKTEIAQAYVLIDGQKIAEFGPMTHSLPKAEVVIDGQNGILMPGMINPHTHTGMIPFRSLGDDVPDRLRRFLFPLEQFMTPKLVKASAKYAMAEMLLAGVTTFCDMYYFEEEVAHATDEMGMRGLVGQTIIDMPTCDFENPIAALKWTEGFIERWQNHPRVRPVIAPHATNTNNEETFKAIVQMSRKYQVPVTMHVAEMTYEMEEFQEKYQQTPIAFLERFGFFSERLIMAHCLFIEESDWPILAKYKEIIGIAHCIGANTKSAKGVAPVKEMRAQGLKVGLGTDGPSSGNTLDLFTQMRMFANFQKTYNHDRSLFPAKEIVELATIGGAKALGLEKEIGSIEIGKKADLVLVETSSVNLFPIYDVYSALVYSANSSNVTSVWVDGQQLVKEKKLVQHDLRELREALAHEMTEFVQEAEIRAKEVD</sequence>
<protein>
    <submittedName>
        <fullName evidence="2">Amidohydrolase</fullName>
    </submittedName>
</protein>
<keyword evidence="3" id="KW-1185">Reference proteome</keyword>
<dbReference type="InterPro" id="IPR011059">
    <property type="entry name" value="Metal-dep_hydrolase_composite"/>
</dbReference>
<evidence type="ECO:0000313" key="2">
    <source>
        <dbReference type="EMBL" id="MFC4718760.1"/>
    </source>
</evidence>
<dbReference type="EMBL" id="JBHSGS010000016">
    <property type="protein sequence ID" value="MFC4718760.1"/>
    <property type="molecule type" value="Genomic_DNA"/>
</dbReference>
<proteinExistence type="predicted"/>
<comment type="caution">
    <text evidence="2">The sequence shown here is derived from an EMBL/GenBank/DDBJ whole genome shotgun (WGS) entry which is preliminary data.</text>
</comment>
<reference evidence="3" key="1">
    <citation type="journal article" date="2019" name="Int. J. Syst. Evol. Microbiol.">
        <title>The Global Catalogue of Microorganisms (GCM) 10K type strain sequencing project: providing services to taxonomists for standard genome sequencing and annotation.</title>
        <authorList>
            <consortium name="The Broad Institute Genomics Platform"/>
            <consortium name="The Broad Institute Genome Sequencing Center for Infectious Disease"/>
            <person name="Wu L."/>
            <person name="Ma J."/>
        </authorList>
    </citation>
    <scope>NUCLEOTIDE SEQUENCE [LARGE SCALE GENOMIC DNA]</scope>
    <source>
        <strain evidence="3">CGMCC 1.19032</strain>
    </source>
</reference>
<dbReference type="Pfam" id="PF01979">
    <property type="entry name" value="Amidohydro_1"/>
    <property type="match status" value="1"/>
</dbReference>
<dbReference type="PANTHER" id="PTHR43794:SF5">
    <property type="entry name" value="CHLOROHYDROLASE FAMILY PROTEIN"/>
    <property type="match status" value="1"/>
</dbReference>
<accession>A0ABV9MVB7</accession>
<dbReference type="Gene3D" id="2.30.40.10">
    <property type="entry name" value="Urease, subunit C, domain 1"/>
    <property type="match status" value="1"/>
</dbReference>
<evidence type="ECO:0000259" key="1">
    <source>
        <dbReference type="Pfam" id="PF01979"/>
    </source>
</evidence>
<dbReference type="SUPFAM" id="SSF51556">
    <property type="entry name" value="Metallo-dependent hydrolases"/>
    <property type="match status" value="1"/>
</dbReference>
<dbReference type="PANTHER" id="PTHR43794">
    <property type="entry name" value="AMINOHYDROLASE SSNA-RELATED"/>
    <property type="match status" value="1"/>
</dbReference>
<dbReference type="Gene3D" id="3.20.20.140">
    <property type="entry name" value="Metal-dependent hydrolases"/>
    <property type="match status" value="1"/>
</dbReference>
<evidence type="ECO:0000313" key="3">
    <source>
        <dbReference type="Proteomes" id="UP001595969"/>
    </source>
</evidence>
<dbReference type="CDD" id="cd01298">
    <property type="entry name" value="ATZ_TRZ_like"/>
    <property type="match status" value="1"/>
</dbReference>
<dbReference type="RefSeq" id="WP_204653525.1">
    <property type="nucleotide sequence ID" value="NZ_JAFBFD010000010.1"/>
</dbReference>
<feature type="domain" description="Amidohydrolase-related" evidence="1">
    <location>
        <begin position="55"/>
        <end position="403"/>
    </location>
</feature>
<dbReference type="InterPro" id="IPR006680">
    <property type="entry name" value="Amidohydro-rel"/>
</dbReference>